<keyword evidence="1" id="KW-0812">Transmembrane</keyword>
<name>A0A9Q0LRJ5_ANAIG</name>
<evidence type="ECO:0000313" key="3">
    <source>
        <dbReference type="Proteomes" id="UP001149090"/>
    </source>
</evidence>
<feature type="transmembrane region" description="Helical" evidence="1">
    <location>
        <begin position="55"/>
        <end position="76"/>
    </location>
</feature>
<dbReference type="Proteomes" id="UP001149090">
    <property type="component" value="Unassembled WGS sequence"/>
</dbReference>
<sequence length="345" mass="41034">MSETISALEDKKWELFLISFLFLILFGWFIFEVIQNIQFLKLRIQKTRKMAQLRSAIFIVGSVFSILRFILFFFKLNLKDKFGLFTLLLSNITFNYENKKNRFRKIIQISIITVLSITFISQIILCSVVKTYSDQKFSWIGIVYGIFALFIPLICLKFLFVINQFKKKQTNLTLKIWSIFILIGTYSSIFFIRAIWDIFVLAKKNKLNQKFTDWQENDKNSYYLAFFFWYFLFEVIPCLIIGITLHLNPKKEIQIINQKLFNAEMLVLLSPQPNNLFSNGLDEDEFENLDNNNNNYSHNRNFSSNVEKNSLLTRLTSETQMDIVKDNFDLQWKKTQEMEFSEKNV</sequence>
<evidence type="ECO:0008006" key="4">
    <source>
        <dbReference type="Google" id="ProtNLM"/>
    </source>
</evidence>
<feature type="transmembrane region" description="Helical" evidence="1">
    <location>
        <begin position="222"/>
        <end position="245"/>
    </location>
</feature>
<evidence type="ECO:0000313" key="2">
    <source>
        <dbReference type="EMBL" id="KAJ5078516.1"/>
    </source>
</evidence>
<proteinExistence type="predicted"/>
<dbReference type="AlphaFoldDB" id="A0A9Q0LRJ5"/>
<keyword evidence="3" id="KW-1185">Reference proteome</keyword>
<organism evidence="2 3">
    <name type="scientific">Anaeramoeba ignava</name>
    <name type="common">Anaerobic marine amoeba</name>
    <dbReference type="NCBI Taxonomy" id="1746090"/>
    <lineage>
        <taxon>Eukaryota</taxon>
        <taxon>Metamonada</taxon>
        <taxon>Anaeramoebidae</taxon>
        <taxon>Anaeramoeba</taxon>
    </lineage>
</organism>
<evidence type="ECO:0000256" key="1">
    <source>
        <dbReference type="SAM" id="Phobius"/>
    </source>
</evidence>
<feature type="transmembrane region" description="Helical" evidence="1">
    <location>
        <begin position="139"/>
        <end position="162"/>
    </location>
</feature>
<gene>
    <name evidence="2" type="ORF">M0811_04841</name>
</gene>
<accession>A0A9Q0LRJ5</accession>
<keyword evidence="1" id="KW-0472">Membrane</keyword>
<feature type="transmembrane region" description="Helical" evidence="1">
    <location>
        <begin position="109"/>
        <end position="133"/>
    </location>
</feature>
<dbReference type="EMBL" id="JAPDFW010000053">
    <property type="protein sequence ID" value="KAJ5078516.1"/>
    <property type="molecule type" value="Genomic_DNA"/>
</dbReference>
<feature type="transmembrane region" description="Helical" evidence="1">
    <location>
        <begin position="15"/>
        <end position="34"/>
    </location>
</feature>
<comment type="caution">
    <text evidence="2">The sequence shown here is derived from an EMBL/GenBank/DDBJ whole genome shotgun (WGS) entry which is preliminary data.</text>
</comment>
<feature type="transmembrane region" description="Helical" evidence="1">
    <location>
        <begin position="174"/>
        <end position="202"/>
    </location>
</feature>
<protein>
    <recommendedName>
        <fullName evidence="4">Transmembrane protein</fullName>
    </recommendedName>
</protein>
<keyword evidence="1" id="KW-1133">Transmembrane helix</keyword>
<reference evidence="2" key="1">
    <citation type="submission" date="2022-10" db="EMBL/GenBank/DDBJ databases">
        <title>Novel sulphate-reducing endosymbionts in the free-living metamonad Anaeramoeba.</title>
        <authorList>
            <person name="Jerlstrom-Hultqvist J."/>
            <person name="Cepicka I."/>
            <person name="Gallot-Lavallee L."/>
            <person name="Salas-Leiva D."/>
            <person name="Curtis B.A."/>
            <person name="Zahonova K."/>
            <person name="Pipaliya S."/>
            <person name="Dacks J."/>
            <person name="Roger A.J."/>
        </authorList>
    </citation>
    <scope>NUCLEOTIDE SEQUENCE</scope>
    <source>
        <strain evidence="2">BMAN</strain>
    </source>
</reference>